<evidence type="ECO:0000256" key="3">
    <source>
        <dbReference type="ARBA" id="ARBA00023002"/>
    </source>
</evidence>
<dbReference type="Proteomes" id="UP000432015">
    <property type="component" value="Unassembled WGS sequence"/>
</dbReference>
<evidence type="ECO:0000313" key="8">
    <source>
        <dbReference type="EMBL" id="MUN39298.1"/>
    </source>
</evidence>
<comment type="similarity">
    <text evidence="1">Belongs to the thioredoxin family. DsbA subfamily.</text>
</comment>
<evidence type="ECO:0000313" key="9">
    <source>
        <dbReference type="Proteomes" id="UP000432015"/>
    </source>
</evidence>
<dbReference type="InterPro" id="IPR036249">
    <property type="entry name" value="Thioredoxin-like_sf"/>
</dbReference>
<evidence type="ECO:0000259" key="7">
    <source>
        <dbReference type="Pfam" id="PF13462"/>
    </source>
</evidence>
<sequence length="268" mass="28329">MSMAEQEESARHRHVDERANAYARGRRRRALVVLLGALAVTATAVALVVVVLGRDDGTRVGEYKGALAPAVRQPDGSVAMARPGVTAPVLELYEDFQCPACLALEERQGGTLKELAAQGRAKVVYRPFQLFQQDPLMSNSRRAANAALCAPADRWVKYHDALYANQPAEGEIGFTEPELIKLAAQVGVTGAEFADCVSGQRMMEGVDQSSAHAGRVGVNSTPYLALDGRKAGDDLLGSPDALREAVAGARMDAPAPHGGNAPGDAATR</sequence>
<keyword evidence="9" id="KW-1185">Reference proteome</keyword>
<dbReference type="AlphaFoldDB" id="A0A7K1L4E1"/>
<feature type="transmembrane region" description="Helical" evidence="6">
    <location>
        <begin position="30"/>
        <end position="52"/>
    </location>
</feature>
<evidence type="ECO:0000256" key="1">
    <source>
        <dbReference type="ARBA" id="ARBA00005791"/>
    </source>
</evidence>
<dbReference type="SUPFAM" id="SSF52833">
    <property type="entry name" value="Thioredoxin-like"/>
    <property type="match status" value="1"/>
</dbReference>
<comment type="caution">
    <text evidence="8">The sequence shown here is derived from an EMBL/GenBank/DDBJ whole genome shotgun (WGS) entry which is preliminary data.</text>
</comment>
<reference evidence="8 9" key="1">
    <citation type="submission" date="2019-11" db="EMBL/GenBank/DDBJ databases">
        <authorList>
            <person name="Cao P."/>
        </authorList>
    </citation>
    <scope>NUCLEOTIDE SEQUENCE [LARGE SCALE GENOMIC DNA]</scope>
    <source>
        <strain evidence="8 9">NEAU-AAG5</strain>
    </source>
</reference>
<keyword evidence="6" id="KW-1133">Transmembrane helix</keyword>
<keyword evidence="2" id="KW-0732">Signal</keyword>
<keyword evidence="6" id="KW-0472">Membrane</keyword>
<name>A0A7K1L4E1_9ACTN</name>
<keyword evidence="4" id="KW-1015">Disulfide bond</keyword>
<dbReference type="PANTHER" id="PTHR13887:SF14">
    <property type="entry name" value="DISULFIDE BOND FORMATION PROTEIN D"/>
    <property type="match status" value="1"/>
</dbReference>
<dbReference type="GO" id="GO:0016491">
    <property type="term" value="F:oxidoreductase activity"/>
    <property type="evidence" value="ECO:0007669"/>
    <property type="project" value="UniProtKB-KW"/>
</dbReference>
<proteinExistence type="inferred from homology"/>
<evidence type="ECO:0000256" key="5">
    <source>
        <dbReference type="ARBA" id="ARBA00023284"/>
    </source>
</evidence>
<gene>
    <name evidence="8" type="ORF">GNZ18_22240</name>
</gene>
<protein>
    <submittedName>
        <fullName evidence="8">Thioredoxin domain-containing protein</fullName>
    </submittedName>
</protein>
<dbReference type="PANTHER" id="PTHR13887">
    <property type="entry name" value="GLUTATHIONE S-TRANSFERASE KAPPA"/>
    <property type="match status" value="1"/>
</dbReference>
<dbReference type="InterPro" id="IPR012336">
    <property type="entry name" value="Thioredoxin-like_fold"/>
</dbReference>
<keyword evidence="6" id="KW-0812">Transmembrane</keyword>
<dbReference type="Gene3D" id="3.40.30.10">
    <property type="entry name" value="Glutaredoxin"/>
    <property type="match status" value="1"/>
</dbReference>
<evidence type="ECO:0000256" key="4">
    <source>
        <dbReference type="ARBA" id="ARBA00023157"/>
    </source>
</evidence>
<accession>A0A7K1L4E1</accession>
<feature type="domain" description="Thioredoxin-like fold" evidence="7">
    <location>
        <begin position="87"/>
        <end position="233"/>
    </location>
</feature>
<keyword evidence="3" id="KW-0560">Oxidoreductase</keyword>
<evidence type="ECO:0000256" key="6">
    <source>
        <dbReference type="SAM" id="Phobius"/>
    </source>
</evidence>
<organism evidence="8 9">
    <name type="scientific">Actinomadura litoris</name>
    <dbReference type="NCBI Taxonomy" id="2678616"/>
    <lineage>
        <taxon>Bacteria</taxon>
        <taxon>Bacillati</taxon>
        <taxon>Actinomycetota</taxon>
        <taxon>Actinomycetes</taxon>
        <taxon>Streptosporangiales</taxon>
        <taxon>Thermomonosporaceae</taxon>
        <taxon>Actinomadura</taxon>
    </lineage>
</organism>
<evidence type="ECO:0000256" key="2">
    <source>
        <dbReference type="ARBA" id="ARBA00022729"/>
    </source>
</evidence>
<dbReference type="Pfam" id="PF13462">
    <property type="entry name" value="Thioredoxin_4"/>
    <property type="match status" value="1"/>
</dbReference>
<dbReference type="EMBL" id="WOFH01000007">
    <property type="protein sequence ID" value="MUN39298.1"/>
    <property type="molecule type" value="Genomic_DNA"/>
</dbReference>
<keyword evidence="5" id="KW-0676">Redox-active center</keyword>